<evidence type="ECO:0000256" key="3">
    <source>
        <dbReference type="ARBA" id="ARBA00022763"/>
    </source>
</evidence>
<keyword evidence="5 10" id="KW-0347">Helicase</keyword>
<dbReference type="EMBL" id="CP034861">
    <property type="protein sequence ID" value="QCI24497.1"/>
    <property type="molecule type" value="Genomic_DNA"/>
</dbReference>
<evidence type="ECO:0000256" key="1">
    <source>
        <dbReference type="ARBA" id="ARBA00022722"/>
    </source>
</evidence>
<keyword evidence="1 10" id="KW-0540">Nuclease</keyword>
<dbReference type="GO" id="GO:0009338">
    <property type="term" value="C:exodeoxyribonuclease V complex"/>
    <property type="evidence" value="ECO:0007669"/>
    <property type="project" value="InterPro"/>
</dbReference>
<dbReference type="Gene3D" id="1.10.10.990">
    <property type="match status" value="1"/>
</dbReference>
<evidence type="ECO:0000256" key="5">
    <source>
        <dbReference type="ARBA" id="ARBA00022806"/>
    </source>
</evidence>
<evidence type="ECO:0000256" key="4">
    <source>
        <dbReference type="ARBA" id="ARBA00022801"/>
    </source>
</evidence>
<keyword evidence="3 10" id="KW-0227">DNA damage</keyword>
<dbReference type="RefSeq" id="WP_158343794.1">
    <property type="nucleotide sequence ID" value="NZ_CP034861.1"/>
</dbReference>
<keyword evidence="4 10" id="KW-0378">Hydrolase</keyword>
<dbReference type="GO" id="GO:0000724">
    <property type="term" value="P:double-strand break repair via homologous recombination"/>
    <property type="evidence" value="ECO:0007669"/>
    <property type="project" value="UniProtKB-UniRule"/>
</dbReference>
<comment type="miscellaneous">
    <text evidence="10">In the RecBCD complex, RecB has a slow 3'-5' helicase, an exonuclease activity and loads RecA onto ssDNA, RecD has a fast 5'-3' helicase activity, while RecC stimulates the ATPase and processivity of the RecB helicase and contributes to recognition of the Chi site.</text>
</comment>
<dbReference type="AlphaFoldDB" id="A0A4D6Y528"/>
<dbReference type="InterPro" id="IPR006697">
    <property type="entry name" value="RecC"/>
</dbReference>
<dbReference type="InterPro" id="IPR013986">
    <property type="entry name" value="DExx_box_DNA_helicase_dom_sf"/>
</dbReference>
<dbReference type="Gene3D" id="1.10.10.160">
    <property type="match status" value="1"/>
</dbReference>
<evidence type="ECO:0000313" key="13">
    <source>
        <dbReference type="Proteomes" id="UP000298673"/>
    </source>
</evidence>
<gene>
    <name evidence="10 12" type="primary">recC</name>
    <name evidence="12" type="ORF">D9V75_02185</name>
</gene>
<dbReference type="GO" id="GO:0005524">
    <property type="term" value="F:ATP binding"/>
    <property type="evidence" value="ECO:0007669"/>
    <property type="project" value="UniProtKB-UniRule"/>
</dbReference>
<comment type="subunit">
    <text evidence="10">Heterotrimer of RecB, RecC and RecD. All subunits contribute to DNA-binding.</text>
</comment>
<keyword evidence="2 10" id="KW-0547">Nucleotide-binding</keyword>
<dbReference type="Pfam" id="PF17946">
    <property type="entry name" value="RecC_C"/>
    <property type="match status" value="1"/>
</dbReference>
<keyword evidence="6 10" id="KW-0269">Exonuclease</keyword>
<evidence type="ECO:0000256" key="10">
    <source>
        <dbReference type="HAMAP-Rule" id="MF_01486"/>
    </source>
</evidence>
<reference evidence="12 13" key="1">
    <citation type="submission" date="2018-12" db="EMBL/GenBank/DDBJ databases">
        <authorList>
            <person name="Chong R.A."/>
        </authorList>
    </citation>
    <scope>NUCLEOTIDE SEQUENCE [LARGE SCALE GENOMIC DNA]</scope>
    <source>
        <strain evidence="12 13">Mst</strain>
    </source>
</reference>
<proteinExistence type="inferred from homology"/>
<protein>
    <recommendedName>
        <fullName evidence="10">RecBCD enzyme subunit RecC</fullName>
    </recommendedName>
    <alternativeName>
        <fullName evidence="10">Exonuclease V subunit RecC</fullName>
        <shortName evidence="10">ExoV subunit RecC</shortName>
    </alternativeName>
    <alternativeName>
        <fullName evidence="10">Helicase/nuclease RecBCD subunit RecC</fullName>
    </alternativeName>
</protein>
<dbReference type="SUPFAM" id="SSF52540">
    <property type="entry name" value="P-loop containing nucleoside triphosphate hydrolases"/>
    <property type="match status" value="2"/>
</dbReference>
<comment type="similarity">
    <text evidence="10">Belongs to the RecC family.</text>
</comment>
<reference evidence="12 13" key="2">
    <citation type="submission" date="2019-05" db="EMBL/GenBank/DDBJ databases">
        <title>Genome evolution of the obligate endosymbiont Buchnera aphidicola.</title>
        <authorList>
            <person name="Moran N.A."/>
        </authorList>
    </citation>
    <scope>NUCLEOTIDE SEQUENCE [LARGE SCALE GENOMIC DNA]</scope>
    <source>
        <strain evidence="12 13">Mst</strain>
    </source>
</reference>
<dbReference type="InterPro" id="IPR011335">
    <property type="entry name" value="Restrct_endonuc-II-like"/>
</dbReference>
<organism evidence="12 13">
    <name type="scientific">Buchnera aphidicola</name>
    <name type="common">Muscaphis stroyani</name>
    <dbReference type="NCBI Taxonomy" id="1241869"/>
    <lineage>
        <taxon>Bacteria</taxon>
        <taxon>Pseudomonadati</taxon>
        <taxon>Pseudomonadota</taxon>
        <taxon>Gammaproteobacteria</taxon>
        <taxon>Enterobacterales</taxon>
        <taxon>Erwiniaceae</taxon>
        <taxon>Buchnera</taxon>
    </lineage>
</organism>
<accession>A0A4D6Y528</accession>
<dbReference type="InterPro" id="IPR041500">
    <property type="entry name" value="RecC_C"/>
</dbReference>
<dbReference type="HAMAP" id="MF_01486">
    <property type="entry name" value="RecC"/>
    <property type="match status" value="1"/>
</dbReference>
<dbReference type="PANTHER" id="PTHR30591:SF1">
    <property type="entry name" value="RECBCD ENZYME SUBUNIT RECC"/>
    <property type="match status" value="1"/>
</dbReference>
<dbReference type="CDD" id="cd22353">
    <property type="entry name" value="RecC_C-like"/>
    <property type="match status" value="1"/>
</dbReference>
<feature type="domain" description="RecC C-terminal" evidence="11">
    <location>
        <begin position="787"/>
        <end position="1004"/>
    </location>
</feature>
<dbReference type="PIRSF" id="PIRSF000980">
    <property type="entry name" value="RecC"/>
    <property type="match status" value="1"/>
</dbReference>
<evidence type="ECO:0000256" key="8">
    <source>
        <dbReference type="ARBA" id="ARBA00023125"/>
    </source>
</evidence>
<sequence length="1077" mass="129214">MFNIYESNKISILIEKVCDIIQKKPLLNIFEKEIFINDNYILFQWINMFIAKKIGISANLELYHFNHFIWSIFEKTKNKKIKNVYKKSILTWKIMKIIEKNNYFQNIYKINRQINKFNFSFLMGKLFEKYIIYRPEWISSWENKKKALKNCNIEKWQKKLWIEIENYDKQYNQLKYNLAYLINNINAFINENTIKKMNLPHRIFVISSLSLNLAHMKILKKMSNYIDVHFLYITPFKKDVSFSFKKIKKNRMLEKNCLQKKFNNFSFESWGAFENFYIFFIQSFKPKIFNKFKINQENNLLNMIKKDILMSKINMLRGVNINKNKRVFSKKDDSICISICDNKFHEIEILYKKLTLILKNNPNIKPSDIVVISFSMDSYIPSIESIFKSSNKTKNMPFFISNVHSKKTNLILSIFQKILDLKNCRFNNLEILKLLDFEAISKKFEISETEIDTLYSWIKDVNIRWGVNNKHQEDLLLPKNHQNTWLYGIERLLLSYALNDDKYIWDNILPSTFINGSKSQLVGKLVKFINTLEKWRKKLLYPKHLKSWYNLFNDFIDDFFIYDQETEKFIVIIRKSWKNMINDGLLSQYKKKISVNLIIQHFFSLMRKKIKEEFLPGVINFCHPSSILFMPFKVIYNVGCDQSSIPKKNELKNFNLLEKHSLSKDFNAQDKYAYLFLQSISCAKQYFYISYIGKCIKNNTKIYPSIFVDQLFNYILYNFCFKENIKNNSEDNIKKMSNHLIKIYEAKHFYKKKLIINNSYKNFKKYNSLIYNKTIFSEESKNTSVLTDLNLRQLIFFWQNPIRYFFNFKLNIKMHILKKNMSITEPFSINTLEKFRMNHLILKTIIYKKSTEKLFQYYSLSGILPYGNFGKVHWNQQKKEMENIAKLVSKFKNSNKKEQFNLKINKYHLIGTLKEIQKTGLLRWKPNKINYSDRVSLWLEHLIYCALGNVGSSIIVGYKNEVWSFSPIKPKIACNYLSFYMSGYIKGMHKPLWLTRSGICWLDKVYDKKNDCIVQDESEIKKGRDAIFKTWRGDDYIKGEKEDIYIQKIILELNTKNIKKICNTAEKWMIPMLRHQE</sequence>
<evidence type="ECO:0000259" key="11">
    <source>
        <dbReference type="Pfam" id="PF17946"/>
    </source>
</evidence>
<dbReference type="GO" id="GO:0003677">
    <property type="term" value="F:DNA binding"/>
    <property type="evidence" value="ECO:0007669"/>
    <property type="project" value="UniProtKB-UniRule"/>
</dbReference>
<dbReference type="PANTHER" id="PTHR30591">
    <property type="entry name" value="RECBCD ENZYME SUBUNIT RECC"/>
    <property type="match status" value="1"/>
</dbReference>
<evidence type="ECO:0000256" key="6">
    <source>
        <dbReference type="ARBA" id="ARBA00022839"/>
    </source>
</evidence>
<dbReference type="Gene3D" id="3.40.50.10930">
    <property type="match status" value="1"/>
</dbReference>
<name>A0A4D6Y528_9GAMM</name>
<keyword evidence="8 10" id="KW-0238">DNA-binding</keyword>
<dbReference type="GO" id="GO:0003678">
    <property type="term" value="F:DNA helicase activity"/>
    <property type="evidence" value="ECO:0007669"/>
    <property type="project" value="UniProtKB-UniRule"/>
</dbReference>
<evidence type="ECO:0000313" key="12">
    <source>
        <dbReference type="EMBL" id="QCI24497.1"/>
    </source>
</evidence>
<dbReference type="InterPro" id="IPR027417">
    <property type="entry name" value="P-loop_NTPase"/>
</dbReference>
<dbReference type="NCBIfam" id="TIGR01450">
    <property type="entry name" value="recC"/>
    <property type="match status" value="1"/>
</dbReference>
<evidence type="ECO:0000256" key="2">
    <source>
        <dbReference type="ARBA" id="ARBA00022741"/>
    </source>
</evidence>
<dbReference type="Proteomes" id="UP000298673">
    <property type="component" value="Chromosome"/>
</dbReference>
<dbReference type="Pfam" id="PF04257">
    <property type="entry name" value="Exonuc_V_gamma"/>
    <property type="match status" value="1"/>
</dbReference>
<evidence type="ECO:0000256" key="7">
    <source>
        <dbReference type="ARBA" id="ARBA00022840"/>
    </source>
</evidence>
<keyword evidence="9 10" id="KW-0234">DNA repair</keyword>
<dbReference type="GO" id="GO:0008854">
    <property type="term" value="F:exodeoxyribonuclease V activity"/>
    <property type="evidence" value="ECO:0007669"/>
    <property type="project" value="InterPro"/>
</dbReference>
<comment type="function">
    <text evidence="10">A helicase/nuclease that prepares dsDNA breaks (DSB) for recombinational DNA repair. Binds to DSBs and unwinds DNA via a highly rapid and processive ATP-dependent bidirectional helicase activity. Unwinds dsDNA until it encounters a Chi (crossover hotspot instigator) sequence from the 3' direction. Cuts ssDNA a few nucleotides 3' to the Chi site. The properties and activities of the enzyme are changed at Chi. The Chi-altered holoenzyme produces a long 3'-ssDNA overhang and facilitates RecA-binding to the ssDNA for homologous DNA recombination and repair. Holoenzyme degrades any linearized DNA that is unable to undergo homologous recombination. In the holoenzyme this subunit recognizes the wild-type Chi sequence, and when added to isolated RecB increases its ATP-dependent helicase processivity.</text>
</comment>
<evidence type="ECO:0000256" key="9">
    <source>
        <dbReference type="ARBA" id="ARBA00023204"/>
    </source>
</evidence>
<dbReference type="SUPFAM" id="SSF52980">
    <property type="entry name" value="Restriction endonuclease-like"/>
    <property type="match status" value="1"/>
</dbReference>
<dbReference type="OrthoDB" id="9762834at2"/>
<dbReference type="Gene3D" id="1.10.486.10">
    <property type="entry name" value="PCRA, domain 4"/>
    <property type="match status" value="1"/>
</dbReference>
<keyword evidence="7 10" id="KW-0067">ATP-binding</keyword>